<dbReference type="OrthoDB" id="9133498at2"/>
<protein>
    <submittedName>
        <fullName evidence="2">Uncharacterized protein</fullName>
    </submittedName>
</protein>
<dbReference type="AlphaFoldDB" id="A0A1Y6CZH1"/>
<gene>
    <name evidence="2" type="ORF">SAMN02949497_3459</name>
</gene>
<dbReference type="EMBL" id="FXAM01000001">
    <property type="protein sequence ID" value="SMF96078.1"/>
    <property type="molecule type" value="Genomic_DNA"/>
</dbReference>
<accession>A0A1Y6CZH1</accession>
<evidence type="ECO:0000313" key="3">
    <source>
        <dbReference type="Proteomes" id="UP000192923"/>
    </source>
</evidence>
<dbReference type="Proteomes" id="UP000192923">
    <property type="component" value="Unassembled WGS sequence"/>
</dbReference>
<reference evidence="2 3" key="1">
    <citation type="submission" date="2016-12" db="EMBL/GenBank/DDBJ databases">
        <authorList>
            <person name="Song W.-J."/>
            <person name="Kurnit D.M."/>
        </authorList>
    </citation>
    <scope>NUCLEOTIDE SEQUENCE [LARGE SCALE GENOMIC DNA]</scope>
    <source>
        <strain evidence="2 3">175</strain>
    </source>
</reference>
<feature type="region of interest" description="Disordered" evidence="1">
    <location>
        <begin position="199"/>
        <end position="237"/>
    </location>
</feature>
<evidence type="ECO:0000313" key="2">
    <source>
        <dbReference type="EMBL" id="SMF96078.1"/>
    </source>
</evidence>
<dbReference type="RefSeq" id="WP_085214850.1">
    <property type="nucleotide sequence ID" value="NZ_FXAM01000001.1"/>
</dbReference>
<name>A0A1Y6CZH1_9GAMM</name>
<keyword evidence="3" id="KW-1185">Reference proteome</keyword>
<evidence type="ECO:0000256" key="1">
    <source>
        <dbReference type="SAM" id="MobiDB-lite"/>
    </source>
</evidence>
<proteinExistence type="predicted"/>
<dbReference type="STRING" id="1760988.SAMN02949497_3459"/>
<organism evidence="2 3">
    <name type="scientific">Methylomagnum ishizawai</name>
    <dbReference type="NCBI Taxonomy" id="1760988"/>
    <lineage>
        <taxon>Bacteria</taxon>
        <taxon>Pseudomonadati</taxon>
        <taxon>Pseudomonadota</taxon>
        <taxon>Gammaproteobacteria</taxon>
        <taxon>Methylococcales</taxon>
        <taxon>Methylococcaceae</taxon>
        <taxon>Methylomagnum</taxon>
    </lineage>
</organism>
<sequence length="427" mass="46554">MSDLIKTLSTGSPLQEPFHQALEAATPDQLREALQAKGIKAANRRALQSRIFSLEIREAEEKDADTERAGLFQPSNATEGDSFMDAFCFRCGQWGAKGCDIQGRTMAYGTEDPEYPREWTYDAVGDPTCTAFVAAGAVAGQPVRIFAPKGDAFDAFVADWCGSCSRYRGDKCPIYRAAAACEVSDPEYPKEWRYDGNRPVCTAHEPAQDGQGAEPAPGTSEPKPQPEPAPAAPQGLPTPEQLVQETLHAIRNNIQVLANLGWTDGDIAAALADMMPGKRKVEALRRIDSLQSDERFPASVLLGELIATSTKQLRLAMVPWNAMPEDKQKDVLGRVRQDCEKAARSALRTYASENRTNFMASVDGVAFKPNGIKVSLTVGKNEYAHLLADMAGDEVLIVLPENFDMYSGTGSAMRTDPDQRELFEAEA</sequence>